<dbReference type="EMBL" id="SMMG02000006">
    <property type="protein sequence ID" value="KAA3469683.1"/>
    <property type="molecule type" value="Genomic_DNA"/>
</dbReference>
<dbReference type="Proteomes" id="UP000325315">
    <property type="component" value="Unassembled WGS sequence"/>
</dbReference>
<reference evidence="3" key="1">
    <citation type="submission" date="2019-08" db="EMBL/GenBank/DDBJ databases">
        <authorList>
            <person name="Liu F."/>
        </authorList>
    </citation>
    <scope>NUCLEOTIDE SEQUENCE [LARGE SCALE GENOMIC DNA]</scope>
    <source>
        <strain evidence="3">PA1801</strain>
        <tissue evidence="3">Leaf</tissue>
    </source>
</reference>
<protein>
    <submittedName>
        <fullName evidence="3">RNA polymerase alpha subunit</fullName>
    </submittedName>
</protein>
<dbReference type="SUPFAM" id="SSF55257">
    <property type="entry name" value="RBP11-like subunits of RNA polymerase"/>
    <property type="match status" value="1"/>
</dbReference>
<proteinExistence type="predicted"/>
<dbReference type="InterPro" id="IPR036643">
    <property type="entry name" value="RNApol_insert_sf"/>
</dbReference>
<accession>A0A5B6VKT6</accession>
<dbReference type="GO" id="GO:0006351">
    <property type="term" value="P:DNA-templated transcription"/>
    <property type="evidence" value="ECO:0007669"/>
    <property type="project" value="InterPro"/>
</dbReference>
<dbReference type="OrthoDB" id="1713249at2759"/>
<name>A0A5B6VKT6_9ROSI</name>
<evidence type="ECO:0000256" key="1">
    <source>
        <dbReference type="ARBA" id="ARBA00022478"/>
    </source>
</evidence>
<keyword evidence="4" id="KW-1185">Reference proteome</keyword>
<keyword evidence="2" id="KW-0804">Transcription</keyword>
<organism evidence="3 4">
    <name type="scientific">Gossypium australe</name>
    <dbReference type="NCBI Taxonomy" id="47621"/>
    <lineage>
        <taxon>Eukaryota</taxon>
        <taxon>Viridiplantae</taxon>
        <taxon>Streptophyta</taxon>
        <taxon>Embryophyta</taxon>
        <taxon>Tracheophyta</taxon>
        <taxon>Spermatophyta</taxon>
        <taxon>Magnoliopsida</taxon>
        <taxon>eudicotyledons</taxon>
        <taxon>Gunneridae</taxon>
        <taxon>Pentapetalae</taxon>
        <taxon>rosids</taxon>
        <taxon>malvids</taxon>
        <taxon>Malvales</taxon>
        <taxon>Malvaceae</taxon>
        <taxon>Malvoideae</taxon>
        <taxon>Gossypium</taxon>
    </lineage>
</organism>
<dbReference type="SUPFAM" id="SSF56553">
    <property type="entry name" value="Insert subdomain of RNA polymerase alpha subunit"/>
    <property type="match status" value="1"/>
</dbReference>
<dbReference type="GO" id="GO:0046983">
    <property type="term" value="F:protein dimerization activity"/>
    <property type="evidence" value="ECO:0007669"/>
    <property type="project" value="InterPro"/>
</dbReference>
<dbReference type="AlphaFoldDB" id="A0A5B6VKT6"/>
<dbReference type="InterPro" id="IPR036603">
    <property type="entry name" value="RBP11-like"/>
</dbReference>
<evidence type="ECO:0000313" key="4">
    <source>
        <dbReference type="Proteomes" id="UP000325315"/>
    </source>
</evidence>
<evidence type="ECO:0000313" key="3">
    <source>
        <dbReference type="EMBL" id="KAA3469683.1"/>
    </source>
</evidence>
<dbReference type="GO" id="GO:0000428">
    <property type="term" value="C:DNA-directed RNA polymerase complex"/>
    <property type="evidence" value="ECO:0007669"/>
    <property type="project" value="UniProtKB-KW"/>
</dbReference>
<sequence>MVREKTRTRNWKCVESSTGSKPLYYGRFILSPLMKGQAGIIGIAMRRALQNLRNTTRIFYHSKNCIERELYGTRNTFICAKGPEYVTAQDIILRPSMEIIDNTQHVASLTEPIDLCIGLQIERNGGYGIKTPKNFHDGSYPINVVFMPVRNVNHGIHCYGNDNKKHEILFLEI</sequence>
<gene>
    <name evidence="3" type="primary">rpoA</name>
    <name evidence="3" type="ORF">EPI10_015446</name>
</gene>
<dbReference type="Gene3D" id="2.170.120.12">
    <property type="entry name" value="DNA-directed RNA polymerase, insert domain"/>
    <property type="match status" value="1"/>
</dbReference>
<evidence type="ECO:0000256" key="2">
    <source>
        <dbReference type="ARBA" id="ARBA00023163"/>
    </source>
</evidence>
<comment type="caution">
    <text evidence="3">The sequence shown here is derived from an EMBL/GenBank/DDBJ whole genome shotgun (WGS) entry which is preliminary data.</text>
</comment>
<keyword evidence="1" id="KW-0240">DNA-directed RNA polymerase</keyword>